<protein>
    <submittedName>
        <fullName evidence="1">Uncharacterized protein</fullName>
    </submittedName>
</protein>
<dbReference type="EMBL" id="JACDUH010000003">
    <property type="protein sequence ID" value="MBA2851623.1"/>
    <property type="molecule type" value="Genomic_DNA"/>
</dbReference>
<comment type="caution">
    <text evidence="1">The sequence shown here is derived from an EMBL/GenBank/DDBJ whole genome shotgun (WGS) entry which is preliminary data.</text>
</comment>
<dbReference type="Proteomes" id="UP000564425">
    <property type="component" value="Unassembled WGS sequence"/>
</dbReference>
<name>A0A7J9NX81_METMI</name>
<dbReference type="RefSeq" id="WP_181501449.1">
    <property type="nucleotide sequence ID" value="NZ_JACDUH010000003.1"/>
</dbReference>
<accession>A0A7J9NX81</accession>
<organism evidence="1 2">
    <name type="scientific">Methanococcus maripaludis</name>
    <name type="common">Methanococcus deltae</name>
    <dbReference type="NCBI Taxonomy" id="39152"/>
    <lineage>
        <taxon>Archaea</taxon>
        <taxon>Methanobacteriati</taxon>
        <taxon>Methanobacteriota</taxon>
        <taxon>Methanomada group</taxon>
        <taxon>Methanococci</taxon>
        <taxon>Methanococcales</taxon>
        <taxon>Methanococcaceae</taxon>
        <taxon>Methanococcus</taxon>
    </lineage>
</organism>
<sequence>MIRANTKVTLECIDFAYHKHYIYGTERIYTLDVEGACNNLFILSYMDLDKWFALKRIKPLTFGGLHKLLVSGLKVTGAAKRLSRPMVNIGPDVMGIRSGNPLMINGYPYMNHIIDGIYEINGNYIFYDKRNRMPYTFVNKPFSYNDTYHFDTEGIGYMIADNCEVLHGFNNEWREVFSQFRQILENDKNVNRIDVKDVYNDKIIIKV</sequence>
<evidence type="ECO:0000313" key="1">
    <source>
        <dbReference type="EMBL" id="MBA2851623.1"/>
    </source>
</evidence>
<gene>
    <name evidence="1" type="ORF">HNP86_001782</name>
</gene>
<reference evidence="1 2" key="1">
    <citation type="submission" date="2020-07" db="EMBL/GenBank/DDBJ databases">
        <title>Genomic Encyclopedia of Type Strains, Phase IV (KMG-V): Genome sequencing to study the core and pangenomes of soil and plant-associated prokaryotes.</title>
        <authorList>
            <person name="Whitman W."/>
        </authorList>
    </citation>
    <scope>NUCLEOTIDE SEQUENCE [LARGE SCALE GENOMIC DNA]</scope>
    <source>
        <strain evidence="1 2">A1</strain>
    </source>
</reference>
<dbReference type="AlphaFoldDB" id="A0A7J9NX81"/>
<proteinExistence type="predicted"/>
<evidence type="ECO:0000313" key="2">
    <source>
        <dbReference type="Proteomes" id="UP000564425"/>
    </source>
</evidence>